<comment type="similarity">
    <text evidence="2">Belongs to the NOP14 family.</text>
</comment>
<feature type="compositionally biased region" description="Acidic residues" evidence="7">
    <location>
        <begin position="386"/>
        <end position="407"/>
    </location>
</feature>
<dbReference type="RefSeq" id="XP_015181377.1">
    <property type="nucleotide sequence ID" value="XM_015325891.1"/>
</dbReference>
<feature type="region of interest" description="Disordered" evidence="7">
    <location>
        <begin position="1"/>
        <end position="21"/>
    </location>
</feature>
<feature type="compositionally biased region" description="Basic and acidic residues" evidence="7">
    <location>
        <begin position="366"/>
        <end position="385"/>
    </location>
</feature>
<evidence type="ECO:0000256" key="4">
    <source>
        <dbReference type="ARBA" id="ARBA00022552"/>
    </source>
</evidence>
<evidence type="ECO:0000256" key="3">
    <source>
        <dbReference type="ARBA" id="ARBA00022517"/>
    </source>
</evidence>
<dbReference type="Proteomes" id="UP000694924">
    <property type="component" value="Unplaced"/>
</dbReference>
<keyword evidence="8" id="KW-1185">Reference proteome</keyword>
<evidence type="ECO:0000256" key="2">
    <source>
        <dbReference type="ARBA" id="ARBA00007466"/>
    </source>
</evidence>
<organism evidence="8 9">
    <name type="scientific">Polistes dominula</name>
    <name type="common">European paper wasp</name>
    <name type="synonym">Vespa dominula</name>
    <dbReference type="NCBI Taxonomy" id="743375"/>
    <lineage>
        <taxon>Eukaryota</taxon>
        <taxon>Metazoa</taxon>
        <taxon>Ecdysozoa</taxon>
        <taxon>Arthropoda</taxon>
        <taxon>Hexapoda</taxon>
        <taxon>Insecta</taxon>
        <taxon>Pterygota</taxon>
        <taxon>Neoptera</taxon>
        <taxon>Endopterygota</taxon>
        <taxon>Hymenoptera</taxon>
        <taxon>Apocrita</taxon>
        <taxon>Aculeata</taxon>
        <taxon>Vespoidea</taxon>
        <taxon>Vespidae</taxon>
        <taxon>Polistinae</taxon>
        <taxon>Polistini</taxon>
        <taxon>Polistes</taxon>
    </lineage>
</organism>
<dbReference type="PANTHER" id="PTHR23183">
    <property type="entry name" value="NOP14"/>
    <property type="match status" value="1"/>
</dbReference>
<protein>
    <submittedName>
        <fullName evidence="9">Nucleolar protein 14 homolog</fullName>
    </submittedName>
</protein>
<evidence type="ECO:0000256" key="7">
    <source>
        <dbReference type="SAM" id="MobiDB-lite"/>
    </source>
</evidence>
<evidence type="ECO:0000313" key="9">
    <source>
        <dbReference type="RefSeq" id="XP_015181377.1"/>
    </source>
</evidence>
<comment type="function">
    <text evidence="6">Involved in nucleolar processing of pre-18S ribosomal RNA. Has a role in the nuclear export of 40S pre-ribosomal subunit to the cytoplasm.</text>
</comment>
<feature type="compositionally biased region" description="Low complexity" evidence="7">
    <location>
        <begin position="330"/>
        <end position="339"/>
    </location>
</feature>
<dbReference type="PANTHER" id="PTHR23183:SF0">
    <property type="entry name" value="NUCLEOLAR PROTEIN 14"/>
    <property type="match status" value="1"/>
</dbReference>
<evidence type="ECO:0000256" key="6">
    <source>
        <dbReference type="ARBA" id="ARBA00024695"/>
    </source>
</evidence>
<feature type="region of interest" description="Disordered" evidence="7">
    <location>
        <begin position="129"/>
        <end position="152"/>
    </location>
</feature>
<evidence type="ECO:0000256" key="1">
    <source>
        <dbReference type="ARBA" id="ARBA00004604"/>
    </source>
</evidence>
<proteinExistence type="inferred from homology"/>
<reference evidence="9" key="1">
    <citation type="submission" date="2025-08" db="UniProtKB">
        <authorList>
            <consortium name="RefSeq"/>
        </authorList>
    </citation>
    <scope>IDENTIFICATION</scope>
    <source>
        <tissue evidence="9">Whole body</tissue>
    </source>
</reference>
<dbReference type="Pfam" id="PF04147">
    <property type="entry name" value="Nop14"/>
    <property type="match status" value="1"/>
</dbReference>
<gene>
    <name evidence="9" type="primary">LOC107068998</name>
</gene>
<evidence type="ECO:0000256" key="5">
    <source>
        <dbReference type="ARBA" id="ARBA00023242"/>
    </source>
</evidence>
<name>A0ABM1IME0_POLDO</name>
<sequence length="919" mass="106985">MVKTKKKNCKYVEPKPIQQKKKNLNPFEIHLNKDKQNVLGRKSKADRGLPGISRAKAISKRKGTLFQEYKLKNKDNVFLDKRIGEKNYRLTPEEKAMARFTAERMKAHKKKNIFSLNDEEVLTHRGQTLEEIEKFDDPKSDDEFSDDENKDGKLDKKFVGEAHFGGGMLTKSDSTMSRKDLIEQLIADSKKRKAEKQKIREQTLDLTEKLDTEWKDLFPLMSTSKTSKEDPPEKVRVDDYDMAVRELKFEARGNPTDRLKSEEEIIKEEKEKLEALEADRLARMKGFITDSSTQSRHKSADDLDDGFVVEKISEEAQNDKINNDVNALIDDGSQSSNDSNDSELDEDANEAESEVQETNESLVNDKIIKNKIDKKSKTQNDKHEESDEDETQNSNSTDDEDSSEDDLSDLKELDSSSENEEEIISKKTVKFGNTTIEKSTNSKTDKLKSILKSNKETEVKDKVISEDRKQEIRNDLLKRKEVMEKARKELPYTYKAPENFTELQKLLQNQNPDYQSVIVDRIIKCNHWSLDSQNKEKLSNLFIFLIEHILVSSIEDSNVENIVNSFQSFDRLCPYLYDLAHANPESTKNSMIEIIKKKYEEFKNNKKQYPNIDTLIIFKLVSLLFSTSDFRHVIVTPCFIFMSQILMTCRVKNRRDISRGLFICTLILEYTVLSKRFDPSVINFLRGLIFMATPKNLIQGIKVIPPFKQNGYLSNLLIIDQEETDVEMDLNTVIMKANDLVNEDIDNDFKIRTLFTAVNLITEFKNQLQELDSVYSIFEPIMKLLKENPCNGYPSSLKKNIKQLCEEIINLKSKKLEYIVREKKRPKPLRQYEPRIEKVYDGKKHKPMSKEKAEREKLLHKYKRETKGAIREIRRDRAFLSKLQIKQQIKSDTERKRKVKEIFGDAAKQQSELKKLKRK</sequence>
<feature type="compositionally biased region" description="Basic and acidic residues" evidence="7">
    <location>
        <begin position="129"/>
        <end position="142"/>
    </location>
</feature>
<dbReference type="GeneID" id="107068998"/>
<evidence type="ECO:0000313" key="8">
    <source>
        <dbReference type="Proteomes" id="UP000694924"/>
    </source>
</evidence>
<keyword evidence="5" id="KW-0539">Nucleus</keyword>
<feature type="compositionally biased region" description="Acidic residues" evidence="7">
    <location>
        <begin position="340"/>
        <end position="357"/>
    </location>
</feature>
<feature type="region of interest" description="Disordered" evidence="7">
    <location>
        <begin position="314"/>
        <end position="425"/>
    </location>
</feature>
<keyword evidence="4" id="KW-0698">rRNA processing</keyword>
<dbReference type="InterPro" id="IPR007276">
    <property type="entry name" value="Nop14"/>
</dbReference>
<accession>A0ABM1IME0</accession>
<keyword evidence="3" id="KW-0690">Ribosome biogenesis</keyword>
<comment type="subcellular location">
    <subcellularLocation>
        <location evidence="1">Nucleus</location>
        <location evidence="1">Nucleolus</location>
    </subcellularLocation>
</comment>